<sequence>MGSLAACTSGPPAGTDGDLADNWGSLPPAVAYLPTAGTCDSSTPGPVAAIWNAHPVACTGEHNGETVYVSQLSGAVASLPVPPKADNPGLLPAWRDCDREATTFVGRPWSDARLELYLVLPTENAWKSGSHWFRCDLNEVKDVDDYLPTSRTGSLQAPLDPKLLIGCLQTTSDKNDLIVKEVVVACTAKHNAEYVGSIWSTLAAYPTKDTQFRPLFNACYSKIDAYVGMKNTRTGTFIARAASDDQWKAGYRVVRCYLWLDKKTMSKSAKGTKGKGVPTF</sequence>
<dbReference type="Pfam" id="PF13845">
    <property type="entry name" value="Septum_form"/>
    <property type="match status" value="1"/>
</dbReference>
<reference evidence="3 4" key="1">
    <citation type="submission" date="2020-08" db="EMBL/GenBank/DDBJ databases">
        <title>Sequencing the genomes of 1000 actinobacteria strains.</title>
        <authorList>
            <person name="Klenk H.-P."/>
        </authorList>
    </citation>
    <scope>NUCLEOTIDE SEQUENCE [LARGE SCALE GENOMIC DNA]</scope>
    <source>
        <strain evidence="3 4">DSM 45362</strain>
    </source>
</reference>
<feature type="region of interest" description="Disordered" evidence="1">
    <location>
        <begin position="1"/>
        <end position="21"/>
    </location>
</feature>
<keyword evidence="4" id="KW-1185">Reference proteome</keyword>
<dbReference type="AlphaFoldDB" id="A0A841C0B9"/>
<organism evidence="3 4">
    <name type="scientific">Allocatelliglobosispora scoriae</name>
    <dbReference type="NCBI Taxonomy" id="643052"/>
    <lineage>
        <taxon>Bacteria</taxon>
        <taxon>Bacillati</taxon>
        <taxon>Actinomycetota</taxon>
        <taxon>Actinomycetes</taxon>
        <taxon>Micromonosporales</taxon>
        <taxon>Micromonosporaceae</taxon>
        <taxon>Allocatelliglobosispora</taxon>
    </lineage>
</organism>
<evidence type="ECO:0000313" key="4">
    <source>
        <dbReference type="Proteomes" id="UP000587527"/>
    </source>
</evidence>
<protein>
    <recommendedName>
        <fullName evidence="2">Septum formation-related domain-containing protein</fullName>
    </recommendedName>
</protein>
<name>A0A841C0B9_9ACTN</name>
<dbReference type="Proteomes" id="UP000587527">
    <property type="component" value="Unassembled WGS sequence"/>
</dbReference>
<evidence type="ECO:0000259" key="2">
    <source>
        <dbReference type="Pfam" id="PF13845"/>
    </source>
</evidence>
<evidence type="ECO:0000256" key="1">
    <source>
        <dbReference type="SAM" id="MobiDB-lite"/>
    </source>
</evidence>
<dbReference type="InterPro" id="IPR026004">
    <property type="entry name" value="Septum_form"/>
</dbReference>
<comment type="caution">
    <text evidence="3">The sequence shown here is derived from an EMBL/GenBank/DDBJ whole genome shotgun (WGS) entry which is preliminary data.</text>
</comment>
<gene>
    <name evidence="3" type="ORF">F4553_006622</name>
</gene>
<evidence type="ECO:0000313" key="3">
    <source>
        <dbReference type="EMBL" id="MBB5873188.1"/>
    </source>
</evidence>
<proteinExistence type="predicted"/>
<accession>A0A841C0B9</accession>
<feature type="domain" description="Septum formation-related" evidence="2">
    <location>
        <begin position="37"/>
        <end position="256"/>
    </location>
</feature>
<dbReference type="RefSeq" id="WP_184843978.1">
    <property type="nucleotide sequence ID" value="NZ_JACHMN010000003.1"/>
</dbReference>
<dbReference type="EMBL" id="JACHMN010000003">
    <property type="protein sequence ID" value="MBB5873188.1"/>
    <property type="molecule type" value="Genomic_DNA"/>
</dbReference>